<protein>
    <submittedName>
        <fullName evidence="1">Uncharacterized protein</fullName>
    </submittedName>
</protein>
<accession>A0A9W6NAV6</accession>
<comment type="caution">
    <text evidence="1">The sequence shown here is derived from an EMBL/GenBank/DDBJ whole genome shotgun (WGS) entry which is preliminary data.</text>
</comment>
<organism evidence="1 2">
    <name type="scientific">Ancylobacter defluvii</name>
    <dbReference type="NCBI Taxonomy" id="1282440"/>
    <lineage>
        <taxon>Bacteria</taxon>
        <taxon>Pseudomonadati</taxon>
        <taxon>Pseudomonadota</taxon>
        <taxon>Alphaproteobacteria</taxon>
        <taxon>Hyphomicrobiales</taxon>
        <taxon>Xanthobacteraceae</taxon>
        <taxon>Ancylobacter</taxon>
    </lineage>
</organism>
<evidence type="ECO:0000313" key="2">
    <source>
        <dbReference type="Proteomes" id="UP001143330"/>
    </source>
</evidence>
<dbReference type="RefSeq" id="WP_213364219.1">
    <property type="nucleotide sequence ID" value="NZ_BSFM01000011.1"/>
</dbReference>
<reference evidence="1" key="1">
    <citation type="journal article" date="2014" name="Int. J. Syst. Evol. Microbiol.">
        <title>Complete genome sequence of Corynebacterium casei LMG S-19264T (=DSM 44701T), isolated from a smear-ripened cheese.</title>
        <authorList>
            <consortium name="US DOE Joint Genome Institute (JGI-PGF)"/>
            <person name="Walter F."/>
            <person name="Albersmeier A."/>
            <person name="Kalinowski J."/>
            <person name="Ruckert C."/>
        </authorList>
    </citation>
    <scope>NUCLEOTIDE SEQUENCE</scope>
    <source>
        <strain evidence="1">VKM B-2789</strain>
    </source>
</reference>
<dbReference type="AlphaFoldDB" id="A0A9W6NAV6"/>
<gene>
    <name evidence="1" type="ORF">GCM10017653_20980</name>
</gene>
<evidence type="ECO:0000313" key="1">
    <source>
        <dbReference type="EMBL" id="GLK84028.1"/>
    </source>
</evidence>
<name>A0A9W6NAV6_9HYPH</name>
<proteinExistence type="predicted"/>
<sequence length="181" mass="20461">MAAESQDYNETDHVRWLGTATRYLTAAKVLVDTQDYASSRMVHLPALHLTAHGIELLLKANLIGAGWTVDDVRKRFGHFLLPLWRAQENEKLRIETRCAARLVHEEAAASARWACEFSGDPGLLLEEAIERLAPLHSSETYFALRYPGDPQLVGPRVPFLAFAFWRVAELGRDQPRLMLPD</sequence>
<keyword evidence="2" id="KW-1185">Reference proteome</keyword>
<reference evidence="1" key="2">
    <citation type="submission" date="2023-01" db="EMBL/GenBank/DDBJ databases">
        <authorList>
            <person name="Sun Q."/>
            <person name="Evtushenko L."/>
        </authorList>
    </citation>
    <scope>NUCLEOTIDE SEQUENCE</scope>
    <source>
        <strain evidence="1">VKM B-2789</strain>
    </source>
</reference>
<dbReference type="Proteomes" id="UP001143330">
    <property type="component" value="Unassembled WGS sequence"/>
</dbReference>
<dbReference type="EMBL" id="BSFM01000011">
    <property type="protein sequence ID" value="GLK84028.1"/>
    <property type="molecule type" value="Genomic_DNA"/>
</dbReference>